<dbReference type="EMBL" id="RBNI01007147">
    <property type="protein sequence ID" value="RUP45529.1"/>
    <property type="molecule type" value="Genomic_DNA"/>
</dbReference>
<feature type="domain" description="Myb-like" evidence="2">
    <location>
        <begin position="85"/>
        <end position="138"/>
    </location>
</feature>
<reference evidence="3 4" key="1">
    <citation type="journal article" date="2018" name="New Phytol.">
        <title>Phylogenomics of Endogonaceae and evolution of mycorrhizas within Mucoromycota.</title>
        <authorList>
            <person name="Chang Y."/>
            <person name="Desiro A."/>
            <person name="Na H."/>
            <person name="Sandor L."/>
            <person name="Lipzen A."/>
            <person name="Clum A."/>
            <person name="Barry K."/>
            <person name="Grigoriev I.V."/>
            <person name="Martin F.M."/>
            <person name="Stajich J.E."/>
            <person name="Smith M.E."/>
            <person name="Bonito G."/>
            <person name="Spatafora J.W."/>
        </authorList>
    </citation>
    <scope>NUCLEOTIDE SEQUENCE [LARGE SCALE GENOMIC DNA]</scope>
    <source>
        <strain evidence="3 4">GMNB39</strain>
    </source>
</reference>
<dbReference type="PROSITE" id="PS50090">
    <property type="entry name" value="MYB_LIKE"/>
    <property type="match status" value="1"/>
</dbReference>
<sequence length="143" mass="15944">MIKQEPIEPPNGIVQFPAKTKRTKRPRVQYSEEAEGPDTEQDENTDENFNPDEKKSSASESTPSPGTGTRGRGRGRGRPRGTSHTTHKTPDAWTKEEDRIVIDHVIGTVKGSNWNELAEKLEGRHPAGSCAARWNLLKKKMLS</sequence>
<protein>
    <recommendedName>
        <fullName evidence="2">Myb-like domain-containing protein</fullName>
    </recommendedName>
</protein>
<feature type="region of interest" description="Disordered" evidence="1">
    <location>
        <begin position="1"/>
        <end position="96"/>
    </location>
</feature>
<dbReference type="SMART" id="SM00717">
    <property type="entry name" value="SANT"/>
    <property type="match status" value="1"/>
</dbReference>
<gene>
    <name evidence="3" type="ORF">BC936DRAFT_148054</name>
</gene>
<feature type="compositionally biased region" description="Acidic residues" evidence="1">
    <location>
        <begin position="32"/>
        <end position="50"/>
    </location>
</feature>
<organism evidence="3 4">
    <name type="scientific">Jimgerdemannia flammicorona</name>
    <dbReference type="NCBI Taxonomy" id="994334"/>
    <lineage>
        <taxon>Eukaryota</taxon>
        <taxon>Fungi</taxon>
        <taxon>Fungi incertae sedis</taxon>
        <taxon>Mucoromycota</taxon>
        <taxon>Mucoromycotina</taxon>
        <taxon>Endogonomycetes</taxon>
        <taxon>Endogonales</taxon>
        <taxon>Endogonaceae</taxon>
        <taxon>Jimgerdemannia</taxon>
    </lineage>
</organism>
<dbReference type="AlphaFoldDB" id="A0A433D3W9"/>
<accession>A0A433D3W9</accession>
<dbReference type="CDD" id="cd00167">
    <property type="entry name" value="SANT"/>
    <property type="match status" value="1"/>
</dbReference>
<dbReference type="InterPro" id="IPR001005">
    <property type="entry name" value="SANT/Myb"/>
</dbReference>
<evidence type="ECO:0000313" key="3">
    <source>
        <dbReference type="EMBL" id="RUP45529.1"/>
    </source>
</evidence>
<name>A0A433D3W9_9FUNG</name>
<dbReference type="Gene3D" id="1.10.10.60">
    <property type="entry name" value="Homeodomain-like"/>
    <property type="match status" value="1"/>
</dbReference>
<dbReference type="OrthoDB" id="10256726at2759"/>
<dbReference type="Pfam" id="PF13921">
    <property type="entry name" value="Myb_DNA-bind_6"/>
    <property type="match status" value="1"/>
</dbReference>
<proteinExistence type="predicted"/>
<comment type="caution">
    <text evidence="3">The sequence shown here is derived from an EMBL/GenBank/DDBJ whole genome shotgun (WGS) entry which is preliminary data.</text>
</comment>
<keyword evidence="4" id="KW-1185">Reference proteome</keyword>
<evidence type="ECO:0000259" key="2">
    <source>
        <dbReference type="PROSITE" id="PS50090"/>
    </source>
</evidence>
<evidence type="ECO:0000256" key="1">
    <source>
        <dbReference type="SAM" id="MobiDB-lite"/>
    </source>
</evidence>
<dbReference type="Proteomes" id="UP000268093">
    <property type="component" value="Unassembled WGS sequence"/>
</dbReference>
<evidence type="ECO:0000313" key="4">
    <source>
        <dbReference type="Proteomes" id="UP000268093"/>
    </source>
</evidence>
<feature type="compositionally biased region" description="Basic residues" evidence="1">
    <location>
        <begin position="71"/>
        <end position="87"/>
    </location>
</feature>
<dbReference type="InterPro" id="IPR009057">
    <property type="entry name" value="Homeodomain-like_sf"/>
</dbReference>
<dbReference type="SUPFAM" id="SSF46689">
    <property type="entry name" value="Homeodomain-like"/>
    <property type="match status" value="1"/>
</dbReference>